<proteinExistence type="predicted"/>
<dbReference type="Proteomes" id="UP000716004">
    <property type="component" value="Unassembled WGS sequence"/>
</dbReference>
<comment type="caution">
    <text evidence="1">The sequence shown here is derived from an EMBL/GenBank/DDBJ whole genome shotgun (WGS) entry which is preliminary data.</text>
</comment>
<evidence type="ECO:0000313" key="1">
    <source>
        <dbReference type="EMBL" id="MBX8632272.1"/>
    </source>
</evidence>
<organism evidence="1 2">
    <name type="scientific">Candidatus Sysuiplasma superficiale</name>
    <dbReference type="NCBI Taxonomy" id="2823368"/>
    <lineage>
        <taxon>Archaea</taxon>
        <taxon>Methanobacteriati</taxon>
        <taxon>Thermoplasmatota</taxon>
        <taxon>Thermoplasmata</taxon>
        <taxon>Candidatus Sysuiplasmatales</taxon>
        <taxon>Candidatus Sysuiplasmataceae</taxon>
        <taxon>Candidatus Sysuiplasma</taxon>
    </lineage>
</organism>
<dbReference type="EMBL" id="JAGVSJ010000019">
    <property type="protein sequence ID" value="MBX8632272.1"/>
    <property type="molecule type" value="Genomic_DNA"/>
</dbReference>
<protein>
    <submittedName>
        <fullName evidence="1">Uncharacterized protein</fullName>
    </submittedName>
</protein>
<evidence type="ECO:0000313" key="2">
    <source>
        <dbReference type="Proteomes" id="UP000716004"/>
    </source>
</evidence>
<dbReference type="AlphaFoldDB" id="A0A8J7YKC3"/>
<gene>
    <name evidence="1" type="ORF">J9259_07145</name>
</gene>
<name>A0A8J7YKC3_9ARCH</name>
<sequence>MVEIGFANLTIYRILYIVLMNTTWKRGEIYGIHESGCAYGCNNEKYVTRMPWVISGMDIAGQLYRDLTGKDAGRNGKK</sequence>
<reference evidence="1" key="1">
    <citation type="submission" date="2021-04" db="EMBL/GenBank/DDBJ databases">
        <title>Genomic insights into ecological role and evolution of a novel Thermoplasmata order Candidatus Sysuiplasmatales.</title>
        <authorList>
            <person name="Yuan Y."/>
        </authorList>
    </citation>
    <scope>NUCLEOTIDE SEQUENCE</scope>
    <source>
        <strain evidence="1">YP2-bin.285</strain>
    </source>
</reference>
<accession>A0A8J7YKC3</accession>